<feature type="compositionally biased region" description="Pro residues" evidence="1">
    <location>
        <begin position="441"/>
        <end position="454"/>
    </location>
</feature>
<feature type="compositionally biased region" description="Pro residues" evidence="1">
    <location>
        <begin position="420"/>
        <end position="430"/>
    </location>
</feature>
<feature type="compositionally biased region" description="Low complexity" evidence="1">
    <location>
        <begin position="404"/>
        <end position="419"/>
    </location>
</feature>
<feature type="compositionally biased region" description="Low complexity" evidence="1">
    <location>
        <begin position="431"/>
        <end position="440"/>
    </location>
</feature>
<reference evidence="2" key="1">
    <citation type="journal article" date="2020" name="bioRxiv">
        <title>Comparative genomics of Chlamydomonas.</title>
        <authorList>
            <person name="Craig R.J."/>
            <person name="Hasan A.R."/>
            <person name="Ness R.W."/>
            <person name="Keightley P.D."/>
        </authorList>
    </citation>
    <scope>NUCLEOTIDE SEQUENCE</scope>
    <source>
        <strain evidence="2">CCAP 11/70</strain>
    </source>
</reference>
<feature type="compositionally biased region" description="Low complexity" evidence="1">
    <location>
        <begin position="239"/>
        <end position="248"/>
    </location>
</feature>
<feature type="region of interest" description="Disordered" evidence="1">
    <location>
        <begin position="184"/>
        <end position="251"/>
    </location>
</feature>
<name>A0A836BTY5_9CHLO</name>
<feature type="region of interest" description="Disordered" evidence="1">
    <location>
        <begin position="305"/>
        <end position="344"/>
    </location>
</feature>
<feature type="compositionally biased region" description="Pro residues" evidence="1">
    <location>
        <begin position="380"/>
        <end position="394"/>
    </location>
</feature>
<feature type="region of interest" description="Disordered" evidence="1">
    <location>
        <begin position="513"/>
        <end position="548"/>
    </location>
</feature>
<keyword evidence="3" id="KW-1185">Reference proteome</keyword>
<evidence type="ECO:0000313" key="2">
    <source>
        <dbReference type="EMBL" id="KAG2487363.1"/>
    </source>
</evidence>
<feature type="region of interest" description="Disordered" evidence="1">
    <location>
        <begin position="375"/>
        <end position="499"/>
    </location>
</feature>
<protein>
    <submittedName>
        <fullName evidence="2">Uncharacterized protein</fullName>
    </submittedName>
</protein>
<evidence type="ECO:0000313" key="3">
    <source>
        <dbReference type="Proteomes" id="UP000612055"/>
    </source>
</evidence>
<feature type="compositionally biased region" description="Basic and acidic residues" evidence="1">
    <location>
        <begin position="127"/>
        <end position="140"/>
    </location>
</feature>
<accession>A0A836BTY5</accession>
<comment type="caution">
    <text evidence="2">The sequence shown here is derived from an EMBL/GenBank/DDBJ whole genome shotgun (WGS) entry which is preliminary data.</text>
</comment>
<feature type="compositionally biased region" description="Low complexity" evidence="1">
    <location>
        <begin position="455"/>
        <end position="464"/>
    </location>
</feature>
<dbReference type="EMBL" id="JAEHOE010000098">
    <property type="protein sequence ID" value="KAG2487363.1"/>
    <property type="molecule type" value="Genomic_DNA"/>
</dbReference>
<feature type="compositionally biased region" description="Polar residues" evidence="1">
    <location>
        <begin position="184"/>
        <end position="194"/>
    </location>
</feature>
<dbReference type="Proteomes" id="UP000612055">
    <property type="component" value="Unassembled WGS sequence"/>
</dbReference>
<gene>
    <name evidence="2" type="ORF">HYH03_014076</name>
</gene>
<feature type="region of interest" description="Disordered" evidence="1">
    <location>
        <begin position="111"/>
        <end position="170"/>
    </location>
</feature>
<feature type="compositionally biased region" description="Basic and acidic residues" evidence="1">
    <location>
        <begin position="195"/>
        <end position="205"/>
    </location>
</feature>
<evidence type="ECO:0000256" key="1">
    <source>
        <dbReference type="SAM" id="MobiDB-lite"/>
    </source>
</evidence>
<proteinExistence type="predicted"/>
<organism evidence="2 3">
    <name type="scientific">Edaphochlamys debaryana</name>
    <dbReference type="NCBI Taxonomy" id="47281"/>
    <lineage>
        <taxon>Eukaryota</taxon>
        <taxon>Viridiplantae</taxon>
        <taxon>Chlorophyta</taxon>
        <taxon>core chlorophytes</taxon>
        <taxon>Chlorophyceae</taxon>
        <taxon>CS clade</taxon>
        <taxon>Chlamydomonadales</taxon>
        <taxon>Chlamydomonadales incertae sedis</taxon>
        <taxon>Edaphochlamys</taxon>
    </lineage>
</organism>
<sequence length="651" mass="68307">MDVKNAFTSAIRSRTSRTSAVLPAYVRALEAHGWFDPQADHWSADFANRIRAAAAMEAREQSSLVGADKAKLFEDGADWHEHADELTGFADLAGVDGYNAGCSGAPDTLQKAWGRPASSSQGSGPQYRRDCDTPLYDTRRTWLPYTGPAPPHADFEPAESPGDSSFSSEDGVLRSAFSDFHLSTCATPGQTSDMSETRLPGDMDHTSVYAAMRPPPAQELSQQWEQPGPSDLASASPGTYASPHAAATPPTPIAQHWDARRAGVCSFNGGASGAGAGSFSCGSGGPFTGGRGCSLSDSGCVYDAPSPAQSWSTETGAAPSPAFAPLGCSDSGQPQAPSARGKRHMDQLHDFISLKAPRPTLASRAPHLHMAPLQPQRVQAPPPHPPAQMPPGGPQPWQDRPRPSRLFQQQPSPLQRPQLHPQPHPQPQPSQEPTQRLQPEPFHPLPQHPVPLQRPQPQVQPQGQARLRAHSAGPKLTWVPGPMHHEQQPCGATQAAPLAGPPDRPCGAELRMTSSVGSSGSRCALPQAPMRSQAPQQPLPPPVRTGGVCGARPEHGAPARGPAEGGNAASAAPRAFAQGPFVSSGCGGGAVATGALQTGVGQVQTAAASASVPTFESLPFELFSVGAWAEADEGSLWERYIDGRMGLGLQD</sequence>
<dbReference type="AlphaFoldDB" id="A0A836BTY5"/>